<dbReference type="Proteomes" id="UP001550628">
    <property type="component" value="Unassembled WGS sequence"/>
</dbReference>
<evidence type="ECO:0000256" key="3">
    <source>
        <dbReference type="ARBA" id="ARBA00023002"/>
    </source>
</evidence>
<reference evidence="5 6" key="1">
    <citation type="submission" date="2024-06" db="EMBL/GenBank/DDBJ databases">
        <title>The Natural Products Discovery Center: Release of the First 8490 Sequenced Strains for Exploring Actinobacteria Biosynthetic Diversity.</title>
        <authorList>
            <person name="Kalkreuter E."/>
            <person name="Kautsar S.A."/>
            <person name="Yang D."/>
            <person name="Bader C.D."/>
            <person name="Teijaro C.N."/>
            <person name="Fluegel L."/>
            <person name="Davis C.M."/>
            <person name="Simpson J.R."/>
            <person name="Lauterbach L."/>
            <person name="Steele A.D."/>
            <person name="Gui C."/>
            <person name="Meng S."/>
            <person name="Li G."/>
            <person name="Viehrig K."/>
            <person name="Ye F."/>
            <person name="Su P."/>
            <person name="Kiefer A.F."/>
            <person name="Nichols A."/>
            <person name="Cepeda A.J."/>
            <person name="Yan W."/>
            <person name="Fan B."/>
            <person name="Jiang Y."/>
            <person name="Adhikari A."/>
            <person name="Zheng C.-J."/>
            <person name="Schuster L."/>
            <person name="Cowan T.M."/>
            <person name="Smanski M.J."/>
            <person name="Chevrette M.G."/>
            <person name="De Carvalho L.P.S."/>
            <person name="Shen B."/>
        </authorList>
    </citation>
    <scope>NUCLEOTIDE SEQUENCE [LARGE SCALE GENOMIC DNA]</scope>
    <source>
        <strain evidence="5 6">NPDC019708</strain>
    </source>
</reference>
<gene>
    <name evidence="5" type="ORF">ABZ510_03405</name>
</gene>
<dbReference type="EMBL" id="JBEYBF010000002">
    <property type="protein sequence ID" value="MEU1950884.1"/>
    <property type="molecule type" value="Genomic_DNA"/>
</dbReference>
<comment type="caution">
    <text evidence="5">The sequence shown here is derived from an EMBL/GenBank/DDBJ whole genome shotgun (WGS) entry which is preliminary data.</text>
</comment>
<sequence>MSATTGAGLYSALCGLGWHDLLTGPAVTAGIAVPLVFRLLGETGTHAPLLDDVIAHAAGRPVGERIPLPFTGGAWVRWVDERPAGAPELVDPELPLARTNDTTGAAAALPDAATNAARRALGWWLVGSARAMLEPARRHALERHQFGRPVAGFQAIRHRLAESLVAVEGAEAALAVSPGDAHHPAHPDLHRPRPEDSEALAALLAKAAAGRAALLTARHCQQVLGGIGFTAEHEFHRHYKRVLVLDGLFGSARELTREAGAILRDLGYAPRLAHL</sequence>
<evidence type="ECO:0000313" key="6">
    <source>
        <dbReference type="Proteomes" id="UP001550628"/>
    </source>
</evidence>
<dbReference type="Pfam" id="PF00441">
    <property type="entry name" value="Acyl-CoA_dh_1"/>
    <property type="match status" value="1"/>
</dbReference>
<keyword evidence="3" id="KW-0560">Oxidoreductase</keyword>
<dbReference type="InterPro" id="IPR036250">
    <property type="entry name" value="AcylCo_DH-like_C"/>
</dbReference>
<name>A0ABV2WJ36_9NOCA</name>
<evidence type="ECO:0000256" key="1">
    <source>
        <dbReference type="ARBA" id="ARBA00022630"/>
    </source>
</evidence>
<feature type="domain" description="Acyl-CoA dehydrogenase/oxidase C-terminal" evidence="4">
    <location>
        <begin position="114"/>
        <end position="251"/>
    </location>
</feature>
<evidence type="ECO:0000256" key="2">
    <source>
        <dbReference type="ARBA" id="ARBA00022827"/>
    </source>
</evidence>
<dbReference type="RefSeq" id="WP_356958566.1">
    <property type="nucleotide sequence ID" value="NZ_JBEYBD010000013.1"/>
</dbReference>
<accession>A0ABV2WJ36</accession>
<dbReference type="InterPro" id="IPR009075">
    <property type="entry name" value="AcylCo_DH/oxidase_C"/>
</dbReference>
<evidence type="ECO:0000259" key="4">
    <source>
        <dbReference type="Pfam" id="PF00441"/>
    </source>
</evidence>
<organism evidence="5 6">
    <name type="scientific">Nocardia rhamnosiphila</name>
    <dbReference type="NCBI Taxonomy" id="426716"/>
    <lineage>
        <taxon>Bacteria</taxon>
        <taxon>Bacillati</taxon>
        <taxon>Actinomycetota</taxon>
        <taxon>Actinomycetes</taxon>
        <taxon>Mycobacteriales</taxon>
        <taxon>Nocardiaceae</taxon>
        <taxon>Nocardia</taxon>
    </lineage>
</organism>
<proteinExistence type="predicted"/>
<dbReference type="Gene3D" id="1.20.140.10">
    <property type="entry name" value="Butyryl-CoA Dehydrogenase, subunit A, domain 3"/>
    <property type="match status" value="1"/>
</dbReference>
<keyword evidence="6" id="KW-1185">Reference proteome</keyword>
<evidence type="ECO:0000313" key="5">
    <source>
        <dbReference type="EMBL" id="MEU1950884.1"/>
    </source>
</evidence>
<dbReference type="SUPFAM" id="SSF47203">
    <property type="entry name" value="Acyl-CoA dehydrogenase C-terminal domain-like"/>
    <property type="match status" value="1"/>
</dbReference>
<protein>
    <submittedName>
        <fullName evidence="5">Acyl-CoA dehydrogenase family protein</fullName>
    </submittedName>
</protein>
<dbReference type="PANTHER" id="PTHR43884:SF20">
    <property type="entry name" value="ACYL-COA DEHYDROGENASE FADE28"/>
    <property type="match status" value="1"/>
</dbReference>
<keyword evidence="2" id="KW-0274">FAD</keyword>
<keyword evidence="1" id="KW-0285">Flavoprotein</keyword>
<dbReference type="PANTHER" id="PTHR43884">
    <property type="entry name" value="ACYL-COA DEHYDROGENASE"/>
    <property type="match status" value="1"/>
</dbReference>